<reference evidence="2" key="1">
    <citation type="journal article" date="2011" name="PLoS Biol.">
        <title>Gene gain and loss during evolution of obligate parasitism in the white rust pathogen of Arabidopsis thaliana.</title>
        <authorList>
            <person name="Kemen E."/>
            <person name="Gardiner A."/>
            <person name="Schultz-Larsen T."/>
            <person name="Kemen A.C."/>
            <person name="Balmuth A.L."/>
            <person name="Robert-Seilaniantz A."/>
            <person name="Bailey K."/>
            <person name="Holub E."/>
            <person name="Studholme D.J."/>
            <person name="Maclean D."/>
            <person name="Jones J.D."/>
        </authorList>
    </citation>
    <scope>NUCLEOTIDE SEQUENCE</scope>
</reference>
<dbReference type="HOGENOM" id="CLU_449339_0_0_1"/>
<proteinExistence type="predicted"/>
<dbReference type="AlphaFoldDB" id="F0WEB3"/>
<name>F0WEB3_9STRA</name>
<keyword evidence="1" id="KW-0812">Transmembrane</keyword>
<evidence type="ECO:0000256" key="1">
    <source>
        <dbReference type="SAM" id="Phobius"/>
    </source>
</evidence>
<reference evidence="2" key="2">
    <citation type="submission" date="2011-02" db="EMBL/GenBank/DDBJ databases">
        <authorList>
            <person name="MacLean D."/>
        </authorList>
    </citation>
    <scope>NUCLEOTIDE SEQUENCE</scope>
</reference>
<keyword evidence="1" id="KW-1133">Transmembrane helix</keyword>
<gene>
    <name evidence="2" type="primary">AlNc14C73G4970</name>
    <name evidence="2" type="ORF">ALNC14_056870</name>
</gene>
<evidence type="ECO:0000313" key="2">
    <source>
        <dbReference type="EMBL" id="CCA19544.1"/>
    </source>
</evidence>
<organism evidence="2">
    <name type="scientific">Albugo laibachii Nc14</name>
    <dbReference type="NCBI Taxonomy" id="890382"/>
    <lineage>
        <taxon>Eukaryota</taxon>
        <taxon>Sar</taxon>
        <taxon>Stramenopiles</taxon>
        <taxon>Oomycota</taxon>
        <taxon>Peronosporomycetes</taxon>
        <taxon>Albuginales</taxon>
        <taxon>Albuginaceae</taxon>
        <taxon>Albugo</taxon>
    </lineage>
</organism>
<protein>
    <submittedName>
        <fullName evidence="2">Uncharacterized protein AlNc14C73G4970</fullName>
    </submittedName>
</protein>
<sequence>MSPLKASFALFTVGDAQSEGLEQSDLMINKNSSRFFDTGGHEFDFRLFPSRSYNANSVESMHTSIKYGLSKIADFVKQRNIEVQTPKGNGFAQFIPLDSCRVHYIANVNDWKASESEQVGNWQTLLYRRSRMDETGGFFPSLREDFQIVQTKSTGYFHLLGLNVLHHRMEMLTLQPVNKMSYYGMLDMQEDTLQIAFFKSRHIRDAIPQEISSIGIHDPNDYEVREFSYFGRANVKSIIIEKLVEVALDTNDLSALIKRDNERRLEAACWLPGHVSQLFLNQQNWTLTGTGKGKICMTELQDVFAEHKRECRKEPCWLDFTHQTMPQADILIVGKMFRAMQVLKILQENIDQNNTSAWPNLHMYKAQIKVIQSFRKQYFAPQSSNVDKMVEAVCSLPLSLYAQLISNEDIFDPTLKNEIEFLCIDLSFLVVIMNQLSLIEKEERNFYGAIGSNRLPVRSHVNLMAKRLPSIAESAITPIKTHADLLKFLNDAWIIGACIFFEFLRQNSDRQFESDFFSAQVGDGLPIGLRLSALLLVAACLFLYYTTRGSYNGIMCPSLYPRSVLQGKARQHDSKLYTSPVKKRRSYPVEKSCQCSTCSIYFLDDARE</sequence>
<feature type="transmembrane region" description="Helical" evidence="1">
    <location>
        <begin position="527"/>
        <end position="545"/>
    </location>
</feature>
<dbReference type="EMBL" id="FR824118">
    <property type="protein sequence ID" value="CCA19544.1"/>
    <property type="molecule type" value="Genomic_DNA"/>
</dbReference>
<accession>F0WEB3</accession>
<dbReference type="Gene3D" id="3.30.420.150">
    <property type="entry name" value="Exopolyphosphatase. Domain 2"/>
    <property type="match status" value="1"/>
</dbReference>
<keyword evidence="1" id="KW-0472">Membrane</keyword>